<accession>A0A2W5W2C5</accession>
<evidence type="ECO:0000313" key="3">
    <source>
        <dbReference type="Proteomes" id="UP000249061"/>
    </source>
</evidence>
<protein>
    <recommendedName>
        <fullName evidence="1">Periplasmic copper-binding protein NosD beta helix domain-containing protein</fullName>
    </recommendedName>
</protein>
<dbReference type="Pfam" id="PF05048">
    <property type="entry name" value="NosD"/>
    <property type="match status" value="1"/>
</dbReference>
<sequence>MGALVFTAVLAATCPTEGVVRDAAALTTALAGPARDVWVAGTIDGDFVANRSVAVHGCDGARLRGTGRGTVLTVKGDDVLIEDLALERSGHRVSAEDGALKVTGERAVVRRITVNDTLYGIAFEACHGCVLEDVTIAGRTDVEENQRGDGIKLWEAHGSTVRRAEVRGVRDVVVWYSRHVTLEDNRITGGRYGTHFMYAHDSTVRRSVLRGNTVGIFVMYSARVLAEDNELSGARGPAGMGIGFKESDAVTLRRNQLVANTTGVYLDYTPRDPAQPVLFEDNLIALNAVALRTHSSERGARFVTNDFLDNDALVEVDGNGDAMGIAFDQNHWAGYAGYDLDGDGEGDVAFQGKRLSSSLTDAHPELRWFHGTAAFGLYDAVARALPYFTSTLLFQDPRPVMRPHREVPR</sequence>
<dbReference type="InterPro" id="IPR026464">
    <property type="entry name" value="NosD_copper_fam"/>
</dbReference>
<dbReference type="InterPro" id="IPR006626">
    <property type="entry name" value="PbH1"/>
</dbReference>
<dbReference type="SMART" id="SM00710">
    <property type="entry name" value="PbH1"/>
    <property type="match status" value="6"/>
</dbReference>
<organism evidence="2 3">
    <name type="scientific">Archangium gephyra</name>
    <dbReference type="NCBI Taxonomy" id="48"/>
    <lineage>
        <taxon>Bacteria</taxon>
        <taxon>Pseudomonadati</taxon>
        <taxon>Myxococcota</taxon>
        <taxon>Myxococcia</taxon>
        <taxon>Myxococcales</taxon>
        <taxon>Cystobacterineae</taxon>
        <taxon>Archangiaceae</taxon>
        <taxon>Archangium</taxon>
    </lineage>
</organism>
<evidence type="ECO:0000259" key="1">
    <source>
        <dbReference type="Pfam" id="PF05048"/>
    </source>
</evidence>
<dbReference type="InterPro" id="IPR012334">
    <property type="entry name" value="Pectin_lyas_fold"/>
</dbReference>
<dbReference type="NCBIfam" id="TIGR04247">
    <property type="entry name" value="NosD_copper_fam"/>
    <property type="match status" value="1"/>
</dbReference>
<gene>
    <name evidence="2" type="ORF">DI536_02910</name>
</gene>
<dbReference type="EMBL" id="QFQP01000002">
    <property type="protein sequence ID" value="PZR17291.1"/>
    <property type="molecule type" value="Genomic_DNA"/>
</dbReference>
<comment type="caution">
    <text evidence="2">The sequence shown here is derived from an EMBL/GenBank/DDBJ whole genome shotgun (WGS) entry which is preliminary data.</text>
</comment>
<dbReference type="SUPFAM" id="SSF51126">
    <property type="entry name" value="Pectin lyase-like"/>
    <property type="match status" value="1"/>
</dbReference>
<dbReference type="AlphaFoldDB" id="A0A2W5W2C5"/>
<dbReference type="Gene3D" id="2.160.20.10">
    <property type="entry name" value="Single-stranded right-handed beta-helix, Pectin lyase-like"/>
    <property type="match status" value="1"/>
</dbReference>
<evidence type="ECO:0000313" key="2">
    <source>
        <dbReference type="EMBL" id="PZR17291.1"/>
    </source>
</evidence>
<name>A0A2W5W2C5_9BACT</name>
<feature type="domain" description="Periplasmic copper-binding protein NosD beta helix" evidence="1">
    <location>
        <begin position="134"/>
        <end position="320"/>
    </location>
</feature>
<dbReference type="InterPro" id="IPR011050">
    <property type="entry name" value="Pectin_lyase_fold/virulence"/>
</dbReference>
<dbReference type="InterPro" id="IPR007742">
    <property type="entry name" value="NosD_dom"/>
</dbReference>
<proteinExistence type="predicted"/>
<reference evidence="2 3" key="1">
    <citation type="submission" date="2017-08" db="EMBL/GenBank/DDBJ databases">
        <title>Infants hospitalized years apart are colonized by the same room-sourced microbial strains.</title>
        <authorList>
            <person name="Brooks B."/>
            <person name="Olm M.R."/>
            <person name="Firek B.A."/>
            <person name="Baker R."/>
            <person name="Thomas B.C."/>
            <person name="Morowitz M.J."/>
            <person name="Banfield J.F."/>
        </authorList>
    </citation>
    <scope>NUCLEOTIDE SEQUENCE [LARGE SCALE GENOMIC DNA]</scope>
    <source>
        <strain evidence="2">S2_003_000_R2_14</strain>
    </source>
</reference>
<dbReference type="Proteomes" id="UP000249061">
    <property type="component" value="Unassembled WGS sequence"/>
</dbReference>